<evidence type="ECO:0000313" key="3">
    <source>
        <dbReference type="Proteomes" id="UP001597178"/>
    </source>
</evidence>
<gene>
    <name evidence="2" type="ORF">ACFQ4A_13860</name>
</gene>
<comment type="caution">
    <text evidence="2">The sequence shown here is derived from an EMBL/GenBank/DDBJ whole genome shotgun (WGS) entry which is preliminary data.</text>
</comment>
<feature type="transmembrane region" description="Helical" evidence="1">
    <location>
        <begin position="68"/>
        <end position="88"/>
    </location>
</feature>
<keyword evidence="1" id="KW-0812">Transmembrane</keyword>
<keyword evidence="3" id="KW-1185">Reference proteome</keyword>
<dbReference type="RefSeq" id="WP_382401586.1">
    <property type="nucleotide sequence ID" value="NZ_JBHTNH010000028.1"/>
</dbReference>
<reference evidence="3" key="1">
    <citation type="journal article" date="2019" name="Int. J. Syst. Evol. Microbiol.">
        <title>The Global Catalogue of Microorganisms (GCM) 10K type strain sequencing project: providing services to taxonomists for standard genome sequencing and annotation.</title>
        <authorList>
            <consortium name="The Broad Institute Genomics Platform"/>
            <consortium name="The Broad Institute Genome Sequencing Center for Infectious Disease"/>
            <person name="Wu L."/>
            <person name="Ma J."/>
        </authorList>
    </citation>
    <scope>NUCLEOTIDE SEQUENCE [LARGE SCALE GENOMIC DNA]</scope>
    <source>
        <strain evidence="3">CCUG 54822</strain>
    </source>
</reference>
<evidence type="ECO:0000256" key="1">
    <source>
        <dbReference type="SAM" id="Phobius"/>
    </source>
</evidence>
<keyword evidence="1" id="KW-0472">Membrane</keyword>
<protein>
    <submittedName>
        <fullName evidence="2">Uncharacterized protein</fullName>
    </submittedName>
</protein>
<proteinExistence type="predicted"/>
<dbReference type="EMBL" id="JBHTNH010000028">
    <property type="protein sequence ID" value="MFD1362741.1"/>
    <property type="molecule type" value="Genomic_DNA"/>
</dbReference>
<organism evidence="2 3">
    <name type="scientific">Lentibacillus salinarum</name>
    <dbReference type="NCBI Taxonomy" id="446820"/>
    <lineage>
        <taxon>Bacteria</taxon>
        <taxon>Bacillati</taxon>
        <taxon>Bacillota</taxon>
        <taxon>Bacilli</taxon>
        <taxon>Bacillales</taxon>
        <taxon>Bacillaceae</taxon>
        <taxon>Lentibacillus</taxon>
    </lineage>
</organism>
<feature type="transmembrane region" description="Helical" evidence="1">
    <location>
        <begin position="37"/>
        <end position="56"/>
    </location>
</feature>
<keyword evidence="1" id="KW-1133">Transmembrane helix</keyword>
<accession>A0ABW3ZWI5</accession>
<sequence length="96" mass="10200">MNEKGEVESVSLSEFGNWIVETIEQFLTMLQNISSPLFMVVLGISAFVLVLGVLLGSNKLRGAGGGGLLFAIIAFLIVRNAETVVGVLESFTNNAP</sequence>
<name>A0ABW3ZWI5_9BACI</name>
<evidence type="ECO:0000313" key="2">
    <source>
        <dbReference type="EMBL" id="MFD1362741.1"/>
    </source>
</evidence>
<dbReference type="Proteomes" id="UP001597178">
    <property type="component" value="Unassembled WGS sequence"/>
</dbReference>